<dbReference type="AlphaFoldDB" id="A0A1Y5RIH8"/>
<accession>A0A1Y5RIH8</accession>
<dbReference type="STRING" id="315423.SAMN04488020_101568"/>
<proteinExistence type="predicted"/>
<dbReference type="InterPro" id="IPR050832">
    <property type="entry name" value="Bact_Acetyltransf"/>
</dbReference>
<name>A0A1Y5RIH8_9RHOB</name>
<dbReference type="InterPro" id="IPR000182">
    <property type="entry name" value="GNAT_dom"/>
</dbReference>
<dbReference type="InterPro" id="IPR016181">
    <property type="entry name" value="Acyl_CoA_acyltransferase"/>
</dbReference>
<dbReference type="PANTHER" id="PTHR43877:SF2">
    <property type="entry name" value="AMINOALKYLPHOSPHONATE N-ACETYLTRANSFERASE-RELATED"/>
    <property type="match status" value="1"/>
</dbReference>
<organism evidence="4 5">
    <name type="scientific">Palleronia marisminoris</name>
    <dbReference type="NCBI Taxonomy" id="315423"/>
    <lineage>
        <taxon>Bacteria</taxon>
        <taxon>Pseudomonadati</taxon>
        <taxon>Pseudomonadota</taxon>
        <taxon>Alphaproteobacteria</taxon>
        <taxon>Rhodobacterales</taxon>
        <taxon>Roseobacteraceae</taxon>
        <taxon>Palleronia</taxon>
    </lineage>
</organism>
<evidence type="ECO:0000259" key="3">
    <source>
        <dbReference type="PROSITE" id="PS51186"/>
    </source>
</evidence>
<dbReference type="EMBL" id="FWFV01000001">
    <property type="protein sequence ID" value="SLN18092.1"/>
    <property type="molecule type" value="Genomic_DNA"/>
</dbReference>
<evidence type="ECO:0000313" key="5">
    <source>
        <dbReference type="Proteomes" id="UP000193870"/>
    </source>
</evidence>
<dbReference type="GO" id="GO:0016747">
    <property type="term" value="F:acyltransferase activity, transferring groups other than amino-acyl groups"/>
    <property type="evidence" value="ECO:0007669"/>
    <property type="project" value="InterPro"/>
</dbReference>
<evidence type="ECO:0000256" key="2">
    <source>
        <dbReference type="ARBA" id="ARBA00023315"/>
    </source>
</evidence>
<gene>
    <name evidence="4" type="ORF">PAM7066_00569</name>
</gene>
<evidence type="ECO:0000313" key="4">
    <source>
        <dbReference type="EMBL" id="SLN18092.1"/>
    </source>
</evidence>
<keyword evidence="5" id="KW-1185">Reference proteome</keyword>
<reference evidence="4 5" key="1">
    <citation type="submission" date="2017-03" db="EMBL/GenBank/DDBJ databases">
        <authorList>
            <person name="Afonso C.L."/>
            <person name="Miller P.J."/>
            <person name="Scott M.A."/>
            <person name="Spackman E."/>
            <person name="Goraichik I."/>
            <person name="Dimitrov K.M."/>
            <person name="Suarez D.L."/>
            <person name="Swayne D.E."/>
        </authorList>
    </citation>
    <scope>NUCLEOTIDE SEQUENCE [LARGE SCALE GENOMIC DNA]</scope>
    <source>
        <strain evidence="4 5">CECT 7066</strain>
    </source>
</reference>
<protein>
    <recommendedName>
        <fullName evidence="3">N-acetyltransferase domain-containing protein</fullName>
    </recommendedName>
</protein>
<dbReference type="PANTHER" id="PTHR43877">
    <property type="entry name" value="AMINOALKYLPHOSPHONATE N-ACETYLTRANSFERASE-RELATED-RELATED"/>
    <property type="match status" value="1"/>
</dbReference>
<keyword evidence="2" id="KW-0012">Acyltransferase</keyword>
<feature type="domain" description="N-acetyltransferase" evidence="3">
    <location>
        <begin position="16"/>
        <end position="152"/>
    </location>
</feature>
<dbReference type="OrthoDB" id="7871902at2"/>
<dbReference type="Gene3D" id="3.40.630.30">
    <property type="match status" value="1"/>
</dbReference>
<evidence type="ECO:0000256" key="1">
    <source>
        <dbReference type="ARBA" id="ARBA00022679"/>
    </source>
</evidence>
<dbReference type="RefSeq" id="WP_090928639.1">
    <property type="nucleotide sequence ID" value="NZ_FOPF01000001.1"/>
</dbReference>
<sequence>MPELSLRRSRPFDPDPLGRLLTDPADLALVNPSAKQPFDPMEWLETWLNEAGDAAYYVQDETGRDVGFFGLREGIGPEQRHLVFVFLAPEVRGGSGRDLIALIEGAAHELDALTITLKVELDNAPALALYRGAGFEELGQSGGMATMRKDLG</sequence>
<keyword evidence="1" id="KW-0808">Transferase</keyword>
<dbReference type="Proteomes" id="UP000193870">
    <property type="component" value="Unassembled WGS sequence"/>
</dbReference>
<dbReference type="Pfam" id="PF00583">
    <property type="entry name" value="Acetyltransf_1"/>
    <property type="match status" value="1"/>
</dbReference>
<dbReference type="SUPFAM" id="SSF55729">
    <property type="entry name" value="Acyl-CoA N-acyltransferases (Nat)"/>
    <property type="match status" value="1"/>
</dbReference>
<dbReference type="PROSITE" id="PS51186">
    <property type="entry name" value="GNAT"/>
    <property type="match status" value="1"/>
</dbReference>